<feature type="domain" description="MacB-like periplasmic core" evidence="10">
    <location>
        <begin position="17"/>
        <end position="227"/>
    </location>
</feature>
<dbReference type="InterPro" id="IPR003838">
    <property type="entry name" value="ABC3_permease_C"/>
</dbReference>
<keyword evidence="12" id="KW-1185">Reference proteome</keyword>
<feature type="transmembrane region" description="Helical" evidence="8">
    <location>
        <begin position="776"/>
        <end position="799"/>
    </location>
</feature>
<feature type="transmembrane region" description="Helical" evidence="8">
    <location>
        <begin position="811"/>
        <end position="832"/>
    </location>
</feature>
<comment type="subcellular location">
    <subcellularLocation>
        <location evidence="1">Cell membrane</location>
        <topology evidence="1">Multi-pass membrane protein</topology>
    </subcellularLocation>
</comment>
<dbReference type="RefSeq" id="WP_262846423.1">
    <property type="nucleotide sequence ID" value="NZ_JANZYP010000046.1"/>
</dbReference>
<sequence length="849" mass="86207">MLRTTLAGLLAHKLRLLLTSLAITLGVGFIAGTFVLTDTLQAGFTQRIAASADKVDVAVRPAESGGEKAPRLSTADLTRIRGVAGVAEAQGLVRGDAALVGKDGKAVGSAPTTGFSVVTGRLDRTTIASGTAPTAAGQVVIDTNTAKTRGFTTGDTVTVLDSRHRPHAFQVTGLVDVGVDQMLAYTGAVGFTTATAQAMTGETGFHEIDIAASDGVTPENLRAAITSALGGTGATVWTGQQLAQQLARSNGADTEILTLGLLMFGLVAMLVAALVIYNTFNILVAQRTREMALLRCIGATRRQVFGSILLESAVVGLISSALGLLTGLGLGAGALAVLKATGQNLPSAGVALAPRTIAIALAVGLVVTVGAALLPARTATRVAPIAALRTQTDEQTFTTGMLRIAFAALFLLTGGGLTVAAVVADPGPVALYVAMGGGTLTFCAVLVLGPVIVRPLSAFAGWAPAKLFGVPGRLAMDNSRRNPKRSATTTVALTIGVTLMTLISVITATMRATYTVKLDEQFPVDYMVSAQAGESENSSVPRDLAGALRARPELTSVVEIRQARAGRGGGTGGGSGGGSGGGKLTVGTFSGPYKPALRGGSMTGFTAGSALVSDSVAKDLGVAPGGTITLTTPKAGTVEVRVLGTFDGETEALPGVTVPDGAFDTYFGAVGDDRILVNAKDGVAADVSRKAVEAAAMPYPTAQVVSSTEVRREFDETLDMTLMIIVGLLGLAVLISLLGIANTLSLSVHERSRESALLRALGLTRGQLRRMLSAEALILGLIGAIVGVALGLVFGWVAAQTLMADILFRVPLAQVAGLVALSGLAGVLAAVFPARRAARASIVASLASD</sequence>
<organism evidence="11 12">
    <name type="scientific">Sphaerisporangium corydalis</name>
    <dbReference type="NCBI Taxonomy" id="1441875"/>
    <lineage>
        <taxon>Bacteria</taxon>
        <taxon>Bacillati</taxon>
        <taxon>Actinomycetota</taxon>
        <taxon>Actinomycetes</taxon>
        <taxon>Streptosporangiales</taxon>
        <taxon>Streptosporangiaceae</taxon>
        <taxon>Sphaerisporangium</taxon>
    </lineage>
</organism>
<proteinExistence type="inferred from homology"/>
<comment type="caution">
    <text evidence="11">The sequence shown here is derived from an EMBL/GenBank/DDBJ whole genome shotgun (WGS) entry which is preliminary data.</text>
</comment>
<feature type="domain" description="ABC3 transporter permease C-terminal" evidence="9">
    <location>
        <begin position="728"/>
        <end position="841"/>
    </location>
</feature>
<protein>
    <submittedName>
        <fullName evidence="11">ABC transporter permease</fullName>
    </submittedName>
</protein>
<keyword evidence="3 8" id="KW-0812">Transmembrane</keyword>
<evidence type="ECO:0000259" key="9">
    <source>
        <dbReference type="Pfam" id="PF02687"/>
    </source>
</evidence>
<evidence type="ECO:0000313" key="11">
    <source>
        <dbReference type="EMBL" id="MFC4589296.1"/>
    </source>
</evidence>
<keyword evidence="4 8" id="KW-1133">Transmembrane helix</keyword>
<evidence type="ECO:0000256" key="4">
    <source>
        <dbReference type="ARBA" id="ARBA00022989"/>
    </source>
</evidence>
<keyword evidence="5 8" id="KW-0472">Membrane</keyword>
<reference evidence="12" key="1">
    <citation type="journal article" date="2019" name="Int. J. Syst. Evol. Microbiol.">
        <title>The Global Catalogue of Microorganisms (GCM) 10K type strain sequencing project: providing services to taxonomists for standard genome sequencing and annotation.</title>
        <authorList>
            <consortium name="The Broad Institute Genomics Platform"/>
            <consortium name="The Broad Institute Genome Sequencing Center for Infectious Disease"/>
            <person name="Wu L."/>
            <person name="Ma J."/>
        </authorList>
    </citation>
    <scope>NUCLEOTIDE SEQUENCE [LARGE SCALE GENOMIC DNA]</scope>
    <source>
        <strain evidence="12">CCUG 49560</strain>
    </source>
</reference>
<dbReference type="Pfam" id="PF02687">
    <property type="entry name" value="FtsX"/>
    <property type="match status" value="2"/>
</dbReference>
<evidence type="ECO:0000259" key="10">
    <source>
        <dbReference type="Pfam" id="PF12704"/>
    </source>
</evidence>
<evidence type="ECO:0000256" key="6">
    <source>
        <dbReference type="ARBA" id="ARBA00038076"/>
    </source>
</evidence>
<feature type="transmembrane region" description="Helical" evidence="8">
    <location>
        <begin position="357"/>
        <end position="379"/>
    </location>
</feature>
<feature type="compositionally biased region" description="Gly residues" evidence="7">
    <location>
        <begin position="566"/>
        <end position="582"/>
    </location>
</feature>
<dbReference type="InterPro" id="IPR050250">
    <property type="entry name" value="Macrolide_Exporter_MacB"/>
</dbReference>
<evidence type="ECO:0000256" key="2">
    <source>
        <dbReference type="ARBA" id="ARBA00022475"/>
    </source>
</evidence>
<evidence type="ECO:0000256" key="8">
    <source>
        <dbReference type="SAM" id="Phobius"/>
    </source>
</evidence>
<gene>
    <name evidence="11" type="ORF">ACFO8L_24610</name>
</gene>
<evidence type="ECO:0000313" key="12">
    <source>
        <dbReference type="Proteomes" id="UP001595891"/>
    </source>
</evidence>
<accession>A0ABV9EI88</accession>
<feature type="transmembrane region" description="Helical" evidence="8">
    <location>
        <begin position="720"/>
        <end position="744"/>
    </location>
</feature>
<dbReference type="EMBL" id="JBHSFN010000015">
    <property type="protein sequence ID" value="MFC4589296.1"/>
    <property type="molecule type" value="Genomic_DNA"/>
</dbReference>
<evidence type="ECO:0000256" key="3">
    <source>
        <dbReference type="ARBA" id="ARBA00022692"/>
    </source>
</evidence>
<feature type="transmembrane region" description="Helical" evidence="8">
    <location>
        <begin position="400"/>
        <end position="423"/>
    </location>
</feature>
<feature type="transmembrane region" description="Helical" evidence="8">
    <location>
        <begin position="16"/>
        <end position="36"/>
    </location>
</feature>
<feature type="transmembrane region" description="Helical" evidence="8">
    <location>
        <begin position="304"/>
        <end position="337"/>
    </location>
</feature>
<feature type="transmembrane region" description="Helical" evidence="8">
    <location>
        <begin position="490"/>
        <end position="510"/>
    </location>
</feature>
<dbReference type="PANTHER" id="PTHR30572:SF4">
    <property type="entry name" value="ABC TRANSPORTER PERMEASE YTRF"/>
    <property type="match status" value="1"/>
</dbReference>
<feature type="domain" description="MacB-like periplasmic core" evidence="10">
    <location>
        <begin position="486"/>
        <end position="694"/>
    </location>
</feature>
<name>A0ABV9EI88_9ACTN</name>
<dbReference type="InterPro" id="IPR025857">
    <property type="entry name" value="MacB_PCD"/>
</dbReference>
<comment type="similarity">
    <text evidence="6">Belongs to the ABC-4 integral membrane protein family.</text>
</comment>
<evidence type="ECO:0000256" key="1">
    <source>
        <dbReference type="ARBA" id="ARBA00004651"/>
    </source>
</evidence>
<feature type="region of interest" description="Disordered" evidence="7">
    <location>
        <begin position="562"/>
        <end position="582"/>
    </location>
</feature>
<dbReference type="Pfam" id="PF12704">
    <property type="entry name" value="MacB_PCD"/>
    <property type="match status" value="2"/>
</dbReference>
<evidence type="ECO:0000256" key="5">
    <source>
        <dbReference type="ARBA" id="ARBA00023136"/>
    </source>
</evidence>
<feature type="transmembrane region" description="Helical" evidence="8">
    <location>
        <begin position="256"/>
        <end position="283"/>
    </location>
</feature>
<dbReference type="PANTHER" id="PTHR30572">
    <property type="entry name" value="MEMBRANE COMPONENT OF TRANSPORTER-RELATED"/>
    <property type="match status" value="1"/>
</dbReference>
<dbReference type="Proteomes" id="UP001595891">
    <property type="component" value="Unassembled WGS sequence"/>
</dbReference>
<evidence type="ECO:0000256" key="7">
    <source>
        <dbReference type="SAM" id="MobiDB-lite"/>
    </source>
</evidence>
<keyword evidence="2" id="KW-1003">Cell membrane</keyword>
<feature type="domain" description="ABC3 transporter permease C-terminal" evidence="9">
    <location>
        <begin position="263"/>
        <end position="382"/>
    </location>
</feature>
<feature type="transmembrane region" description="Helical" evidence="8">
    <location>
        <begin position="429"/>
        <end position="453"/>
    </location>
</feature>